<dbReference type="STRING" id="74649.A0A2P6PXF3"/>
<keyword evidence="15" id="KW-1185">Reference proteome</keyword>
<comment type="subcellular location">
    <subcellularLocation>
        <location evidence="3">Membrane</location>
    </subcellularLocation>
    <subcellularLocation>
        <location evidence="2">Plastid</location>
        <location evidence="2">Chloroplast</location>
    </subcellularLocation>
</comment>
<evidence type="ECO:0000256" key="6">
    <source>
        <dbReference type="ARBA" id="ARBA00022528"/>
    </source>
</evidence>
<keyword evidence="6" id="KW-0150">Chloroplast</keyword>
<evidence type="ECO:0000256" key="4">
    <source>
        <dbReference type="ARBA" id="ARBA00009370"/>
    </source>
</evidence>
<evidence type="ECO:0000256" key="12">
    <source>
        <dbReference type="PIRSR" id="PIRSR600223-1"/>
    </source>
</evidence>
<dbReference type="InterPro" id="IPR036286">
    <property type="entry name" value="LexA/Signal_pep-like_sf"/>
</dbReference>
<evidence type="ECO:0000256" key="8">
    <source>
        <dbReference type="ARBA" id="ARBA00022670"/>
    </source>
</evidence>
<name>A0A2P6PXF3_ROSCH</name>
<dbReference type="GO" id="GO:0004252">
    <property type="term" value="F:serine-type endopeptidase activity"/>
    <property type="evidence" value="ECO:0007669"/>
    <property type="project" value="InterPro"/>
</dbReference>
<dbReference type="InterPro" id="IPR019756">
    <property type="entry name" value="Pept_S26A_signal_pept_1_Ser-AS"/>
</dbReference>
<dbReference type="InterPro" id="IPR000223">
    <property type="entry name" value="Pept_S26A_signal_pept_1"/>
</dbReference>
<keyword evidence="11" id="KW-0472">Membrane</keyword>
<dbReference type="CDD" id="cd06530">
    <property type="entry name" value="S26_SPase_I"/>
    <property type="match status" value="1"/>
</dbReference>
<dbReference type="OMA" id="DNRANSW"/>
<dbReference type="Gramene" id="PRQ26613">
    <property type="protein sequence ID" value="PRQ26613"/>
    <property type="gene ID" value="RchiOBHm_Chr6g0296471"/>
</dbReference>
<feature type="domain" description="Peptidase S26" evidence="13">
    <location>
        <begin position="38"/>
        <end position="185"/>
    </location>
</feature>
<comment type="caution">
    <text evidence="14">The sequence shown here is derived from an EMBL/GenBank/DDBJ whole genome shotgun (WGS) entry which is preliminary data.</text>
</comment>
<evidence type="ECO:0000259" key="13">
    <source>
        <dbReference type="Pfam" id="PF10502"/>
    </source>
</evidence>
<feature type="active site" evidence="12">
    <location>
        <position position="61"/>
    </location>
</feature>
<gene>
    <name evidence="14" type="ORF">RchiOBHm_Chr6g0296471</name>
</gene>
<dbReference type="GO" id="GO:0009003">
    <property type="term" value="F:signal peptidase activity"/>
    <property type="evidence" value="ECO:0007669"/>
    <property type="project" value="UniProtKB-EC"/>
</dbReference>
<dbReference type="EC" id="3.4.21.89" evidence="5"/>
<evidence type="ECO:0000313" key="14">
    <source>
        <dbReference type="EMBL" id="PRQ26613.1"/>
    </source>
</evidence>
<dbReference type="GO" id="GO:0010027">
    <property type="term" value="P:thylakoid membrane organization"/>
    <property type="evidence" value="ECO:0007669"/>
    <property type="project" value="TreeGrafter"/>
</dbReference>
<evidence type="ECO:0000256" key="10">
    <source>
        <dbReference type="ARBA" id="ARBA00022946"/>
    </source>
</evidence>
<keyword evidence="10" id="KW-0809">Transit peptide</keyword>
<sequence length="194" mass="22548">MSFLRPSALYQCLLAYPSLRWMPCQSWEFLRWPGLDGFMRLLVVVLLWTMFSEIRFIPSSSMYPTLRVGDRVLVEKASYYFRTPALHDIVTFRYPTQEPGDLEQIVFIKRIVAKAGDLVEVRNGWLYVNGIAQKEDFIAEPPTYVLDLTYVPEGHVYVLGDNRNNSYDSHVWGPLPMKNIMARYVTCCHRPPCS</sequence>
<dbReference type="InterPro" id="IPR019758">
    <property type="entry name" value="Pept_S26A_signal_pept_1_CS"/>
</dbReference>
<comment type="similarity">
    <text evidence="4">Belongs to the peptidase S26 family.</text>
</comment>
<proteinExistence type="inferred from homology"/>
<dbReference type="Gene3D" id="2.10.109.10">
    <property type="entry name" value="Umud Fragment, subunit A"/>
    <property type="match status" value="1"/>
</dbReference>
<dbReference type="Proteomes" id="UP000238479">
    <property type="component" value="Chromosome 6"/>
</dbReference>
<dbReference type="AlphaFoldDB" id="A0A2P6PXF3"/>
<dbReference type="GO" id="GO:0006465">
    <property type="term" value="P:signal peptide processing"/>
    <property type="evidence" value="ECO:0007669"/>
    <property type="project" value="InterPro"/>
</dbReference>
<evidence type="ECO:0000256" key="9">
    <source>
        <dbReference type="ARBA" id="ARBA00022801"/>
    </source>
</evidence>
<evidence type="ECO:0000256" key="3">
    <source>
        <dbReference type="ARBA" id="ARBA00004370"/>
    </source>
</evidence>
<dbReference type="NCBIfam" id="TIGR02227">
    <property type="entry name" value="sigpep_I_bact"/>
    <property type="match status" value="1"/>
</dbReference>
<evidence type="ECO:0000256" key="1">
    <source>
        <dbReference type="ARBA" id="ARBA00000677"/>
    </source>
</evidence>
<comment type="catalytic activity">
    <reaction evidence="1">
        <text>Cleavage of hydrophobic, N-terminal signal or leader sequences from secreted and periplasmic proteins.</text>
        <dbReference type="EC" id="3.4.21.89"/>
    </reaction>
</comment>
<dbReference type="InterPro" id="IPR019533">
    <property type="entry name" value="Peptidase_S26"/>
</dbReference>
<dbReference type="Pfam" id="PF10502">
    <property type="entry name" value="Peptidase_S26"/>
    <property type="match status" value="1"/>
</dbReference>
<evidence type="ECO:0000256" key="11">
    <source>
        <dbReference type="ARBA" id="ARBA00023136"/>
    </source>
</evidence>
<dbReference type="PANTHER" id="PTHR43390">
    <property type="entry name" value="SIGNAL PEPTIDASE I"/>
    <property type="match status" value="1"/>
</dbReference>
<dbReference type="PROSITE" id="PS00761">
    <property type="entry name" value="SPASE_I_3"/>
    <property type="match status" value="1"/>
</dbReference>
<dbReference type="EMBL" id="PDCK01000044">
    <property type="protein sequence ID" value="PRQ26613.1"/>
    <property type="molecule type" value="Genomic_DNA"/>
</dbReference>
<dbReference type="OrthoDB" id="308440at2759"/>
<protein>
    <recommendedName>
        <fullName evidence="5">signal peptidase I</fullName>
        <ecNumber evidence="5">3.4.21.89</ecNumber>
    </recommendedName>
</protein>
<dbReference type="FunFam" id="2.10.109.10:FF:000012">
    <property type="entry name" value="Peptidase/ serine-type peptidase"/>
    <property type="match status" value="1"/>
</dbReference>
<keyword evidence="7" id="KW-0934">Plastid</keyword>
<dbReference type="PANTHER" id="PTHR43390:SF10">
    <property type="entry name" value="PEPTIDASE S26 DOMAIN-CONTAINING PROTEIN"/>
    <property type="match status" value="1"/>
</dbReference>
<evidence type="ECO:0000256" key="7">
    <source>
        <dbReference type="ARBA" id="ARBA00022640"/>
    </source>
</evidence>
<evidence type="ECO:0000256" key="5">
    <source>
        <dbReference type="ARBA" id="ARBA00013208"/>
    </source>
</evidence>
<organism evidence="14 15">
    <name type="scientific">Rosa chinensis</name>
    <name type="common">China rose</name>
    <dbReference type="NCBI Taxonomy" id="74649"/>
    <lineage>
        <taxon>Eukaryota</taxon>
        <taxon>Viridiplantae</taxon>
        <taxon>Streptophyta</taxon>
        <taxon>Embryophyta</taxon>
        <taxon>Tracheophyta</taxon>
        <taxon>Spermatophyta</taxon>
        <taxon>Magnoliopsida</taxon>
        <taxon>eudicotyledons</taxon>
        <taxon>Gunneridae</taxon>
        <taxon>Pentapetalae</taxon>
        <taxon>rosids</taxon>
        <taxon>fabids</taxon>
        <taxon>Rosales</taxon>
        <taxon>Rosaceae</taxon>
        <taxon>Rosoideae</taxon>
        <taxon>Rosoideae incertae sedis</taxon>
        <taxon>Rosa</taxon>
    </lineage>
</organism>
<accession>A0A2P6PXF3</accession>
<keyword evidence="9 14" id="KW-0378">Hydrolase</keyword>
<dbReference type="SUPFAM" id="SSF51306">
    <property type="entry name" value="LexA/Signal peptidase"/>
    <property type="match status" value="1"/>
</dbReference>
<dbReference type="PROSITE" id="PS00501">
    <property type="entry name" value="SPASE_I_1"/>
    <property type="match status" value="1"/>
</dbReference>
<reference evidence="14 15" key="1">
    <citation type="journal article" date="2018" name="Nat. Genet.">
        <title>The Rosa genome provides new insights in the design of modern roses.</title>
        <authorList>
            <person name="Bendahmane M."/>
        </authorList>
    </citation>
    <scope>NUCLEOTIDE SEQUENCE [LARGE SCALE GENOMIC DNA]</scope>
    <source>
        <strain evidence="15">cv. Old Blush</strain>
    </source>
</reference>
<dbReference type="GO" id="GO:0009535">
    <property type="term" value="C:chloroplast thylakoid membrane"/>
    <property type="evidence" value="ECO:0007669"/>
    <property type="project" value="TreeGrafter"/>
</dbReference>
<keyword evidence="8" id="KW-0645">Protease</keyword>
<feature type="active site" evidence="12">
    <location>
        <position position="109"/>
    </location>
</feature>
<dbReference type="PRINTS" id="PR00727">
    <property type="entry name" value="LEADERPTASE"/>
</dbReference>
<evidence type="ECO:0000313" key="15">
    <source>
        <dbReference type="Proteomes" id="UP000238479"/>
    </source>
</evidence>
<evidence type="ECO:0000256" key="2">
    <source>
        <dbReference type="ARBA" id="ARBA00004229"/>
    </source>
</evidence>